<comment type="caution">
    <text evidence="6">The sequence shown here is derived from an EMBL/GenBank/DDBJ whole genome shotgun (WGS) entry which is preliminary data.</text>
</comment>
<dbReference type="PANTHER" id="PTHR43248:SF29">
    <property type="entry name" value="TRIPEPTIDYL AMINOPEPTIDASE"/>
    <property type="match status" value="1"/>
</dbReference>
<gene>
    <name evidence="6" type="ORF">FHS42_003398</name>
</gene>
<proteinExistence type="inferred from homology"/>
<organism evidence="6 7">
    <name type="scientific">Streptomyces zagrosensis</name>
    <dbReference type="NCBI Taxonomy" id="1042984"/>
    <lineage>
        <taxon>Bacteria</taxon>
        <taxon>Bacillati</taxon>
        <taxon>Actinomycetota</taxon>
        <taxon>Actinomycetes</taxon>
        <taxon>Kitasatosporales</taxon>
        <taxon>Streptomycetaceae</taxon>
        <taxon>Streptomyces</taxon>
    </lineage>
</organism>
<keyword evidence="7" id="KW-1185">Reference proteome</keyword>
<keyword evidence="2 4" id="KW-0732">Signal</keyword>
<comment type="similarity">
    <text evidence="1">Belongs to the peptidase S33 family.</text>
</comment>
<accession>A0A7W9Q9W3</accession>
<dbReference type="Proteomes" id="UP000588098">
    <property type="component" value="Unassembled WGS sequence"/>
</dbReference>
<dbReference type="RefSeq" id="WP_184572910.1">
    <property type="nucleotide sequence ID" value="NZ_JACHJL010000007.1"/>
</dbReference>
<evidence type="ECO:0000256" key="2">
    <source>
        <dbReference type="ARBA" id="ARBA00022729"/>
    </source>
</evidence>
<dbReference type="InterPro" id="IPR051601">
    <property type="entry name" value="Serine_prot/Carboxylest_S33"/>
</dbReference>
<dbReference type="PANTHER" id="PTHR43248">
    <property type="entry name" value="2-SUCCINYL-6-HYDROXY-2,4-CYCLOHEXADIENE-1-CARBOXYLATE SYNTHASE"/>
    <property type="match status" value="1"/>
</dbReference>
<protein>
    <submittedName>
        <fullName evidence="6">Pimeloyl-ACP methyl ester carboxylesterase</fullName>
    </submittedName>
</protein>
<feature type="domain" description="Peptidase S33 tripeptidyl aminopeptidase-like C-terminal" evidence="5">
    <location>
        <begin position="422"/>
        <end position="517"/>
    </location>
</feature>
<dbReference type="InterPro" id="IPR013595">
    <property type="entry name" value="Pept_S33_TAP-like_C"/>
</dbReference>
<dbReference type="SUPFAM" id="SSF53474">
    <property type="entry name" value="alpha/beta-Hydrolases"/>
    <property type="match status" value="1"/>
</dbReference>
<dbReference type="Pfam" id="PF08386">
    <property type="entry name" value="Abhydrolase_4"/>
    <property type="match status" value="1"/>
</dbReference>
<dbReference type="PROSITE" id="PS51257">
    <property type="entry name" value="PROKAR_LIPOPROTEIN"/>
    <property type="match status" value="1"/>
</dbReference>
<dbReference type="Gene3D" id="3.40.50.1820">
    <property type="entry name" value="alpha/beta hydrolase"/>
    <property type="match status" value="1"/>
</dbReference>
<evidence type="ECO:0000259" key="5">
    <source>
        <dbReference type="Pfam" id="PF08386"/>
    </source>
</evidence>
<evidence type="ECO:0000256" key="4">
    <source>
        <dbReference type="SAM" id="SignalP"/>
    </source>
</evidence>
<name>A0A7W9Q9W3_9ACTN</name>
<keyword evidence="3" id="KW-0378">Hydrolase</keyword>
<reference evidence="6 7" key="1">
    <citation type="submission" date="2020-08" db="EMBL/GenBank/DDBJ databases">
        <title>Genomic Encyclopedia of Type Strains, Phase III (KMG-III): the genomes of soil and plant-associated and newly described type strains.</title>
        <authorList>
            <person name="Whitman W."/>
        </authorList>
    </citation>
    <scope>NUCLEOTIDE SEQUENCE [LARGE SCALE GENOMIC DNA]</scope>
    <source>
        <strain evidence="6 7">CECT 8305</strain>
    </source>
</reference>
<sequence>MHAITRPAAAGLALAACLATAPLTAIPAAAHTGTPAATGNLSRFYEQRPHWTSCVLGPKDEVGRQLEQAGAQCADVTVPLDYSRPTGRTITVALSRIKATDTAHRVGPIVFNDGGPGGPSLASPVTALTSMQDTAQRYDLVGMDPRFVGRSTPLDCGWPVSTSLVSAGFTRASFDRQVAHQRDLARRCATRHGDVLPHVTTRNTARDMDVVRGVLRERKISYLGYSYGTYLGTAYTQMFPGRHDRVVLDGAINPLAYQPRMLKGQEATGERVLADWAAWAAQHNATYGLGNTREQVLRTVQRTTHAASQRPLVIGSGPDAYRVDDTTVPMVVFAGAASDRDPARHTLAGQLSLLARAARGEKVEPTPELARVLDFALTGVRSANGSAQTAILCGDEAAPRDPEVYWRDLEQIRAQYPLMGPMANNVNPCAFWPHAPREAPVRVQRDAAALIVAATGDPRTPYTGSKALRGMLPSSRLLTVEGANQHGLFGEYGNACVDARVNAYLRSGKLPAADLSCQK</sequence>
<dbReference type="ESTHER" id="9actn-a0a7w9q9w3">
    <property type="family name" value="Tiancimycin-TnmK-Tripeptidase-HIP"/>
</dbReference>
<dbReference type="AlphaFoldDB" id="A0A7W9Q9W3"/>
<dbReference type="EMBL" id="JACHJL010000007">
    <property type="protein sequence ID" value="MBB5936323.1"/>
    <property type="molecule type" value="Genomic_DNA"/>
</dbReference>
<evidence type="ECO:0000313" key="6">
    <source>
        <dbReference type="EMBL" id="MBB5936323.1"/>
    </source>
</evidence>
<evidence type="ECO:0000313" key="7">
    <source>
        <dbReference type="Proteomes" id="UP000588098"/>
    </source>
</evidence>
<feature type="chain" id="PRO_5039193804" evidence="4">
    <location>
        <begin position="26"/>
        <end position="519"/>
    </location>
</feature>
<evidence type="ECO:0000256" key="3">
    <source>
        <dbReference type="ARBA" id="ARBA00022801"/>
    </source>
</evidence>
<evidence type="ECO:0000256" key="1">
    <source>
        <dbReference type="ARBA" id="ARBA00010088"/>
    </source>
</evidence>
<dbReference type="InterPro" id="IPR029058">
    <property type="entry name" value="AB_hydrolase_fold"/>
</dbReference>
<dbReference type="GO" id="GO:0016787">
    <property type="term" value="F:hydrolase activity"/>
    <property type="evidence" value="ECO:0007669"/>
    <property type="project" value="UniProtKB-KW"/>
</dbReference>
<feature type="signal peptide" evidence="4">
    <location>
        <begin position="1"/>
        <end position="25"/>
    </location>
</feature>